<protein>
    <submittedName>
        <fullName evidence="1">Uncharacterized protein</fullName>
    </submittedName>
</protein>
<gene>
    <name evidence="1" type="ORF">M9Y10_043142</name>
</gene>
<proteinExistence type="predicted"/>
<keyword evidence="2" id="KW-1185">Reference proteome</keyword>
<name>A0ABR2JYU5_9EUKA</name>
<dbReference type="EMBL" id="JAPFFF010000008">
    <property type="protein sequence ID" value="KAK8884039.1"/>
    <property type="molecule type" value="Genomic_DNA"/>
</dbReference>
<dbReference type="Proteomes" id="UP001470230">
    <property type="component" value="Unassembled WGS sequence"/>
</dbReference>
<organism evidence="1 2">
    <name type="scientific">Tritrichomonas musculus</name>
    <dbReference type="NCBI Taxonomy" id="1915356"/>
    <lineage>
        <taxon>Eukaryota</taxon>
        <taxon>Metamonada</taxon>
        <taxon>Parabasalia</taxon>
        <taxon>Tritrichomonadida</taxon>
        <taxon>Tritrichomonadidae</taxon>
        <taxon>Tritrichomonas</taxon>
    </lineage>
</organism>
<sequence>MILTLRIHEMDVVFLGNYHLKELQKRLRMGGGSLTQILTKAKPYQFLNVDETYWRVVDTGEFPWAPTGSEGAHINFYFDEKRVFTVLPTIDFASKNHPLSMIAKCKTEFVEANWFGWGRNTLNQGISRWYDLQSRVQSQ</sequence>
<evidence type="ECO:0000313" key="2">
    <source>
        <dbReference type="Proteomes" id="UP001470230"/>
    </source>
</evidence>
<accession>A0ABR2JYU5</accession>
<evidence type="ECO:0000313" key="1">
    <source>
        <dbReference type="EMBL" id="KAK8884039.1"/>
    </source>
</evidence>
<comment type="caution">
    <text evidence="1">The sequence shown here is derived from an EMBL/GenBank/DDBJ whole genome shotgun (WGS) entry which is preliminary data.</text>
</comment>
<reference evidence="1 2" key="1">
    <citation type="submission" date="2024-04" db="EMBL/GenBank/DDBJ databases">
        <title>Tritrichomonas musculus Genome.</title>
        <authorList>
            <person name="Alves-Ferreira E."/>
            <person name="Grigg M."/>
            <person name="Lorenzi H."/>
            <person name="Galac M."/>
        </authorList>
    </citation>
    <scope>NUCLEOTIDE SEQUENCE [LARGE SCALE GENOMIC DNA]</scope>
    <source>
        <strain evidence="1 2">EAF2021</strain>
    </source>
</reference>